<evidence type="ECO:0000256" key="3">
    <source>
        <dbReference type="ARBA" id="ARBA00005848"/>
    </source>
</evidence>
<feature type="domain" description="Trimeric autotransporter adhesin YadA-like head" evidence="14">
    <location>
        <begin position="109"/>
        <end position="133"/>
    </location>
</feature>
<dbReference type="InterPro" id="IPR008635">
    <property type="entry name" value="Coiled_stalk_dom"/>
</dbReference>
<keyword evidence="4" id="KW-0813">Transport</keyword>
<evidence type="ECO:0000256" key="11">
    <source>
        <dbReference type="SAM" id="Coils"/>
    </source>
</evidence>
<dbReference type="Gene3D" id="2.150.10.10">
    <property type="entry name" value="Serralysin-like metalloprotease, C-terminal"/>
    <property type="match status" value="2"/>
</dbReference>
<feature type="domain" description="Trimeric autotransporter adhesin YadA-like head" evidence="14">
    <location>
        <begin position="169"/>
        <end position="191"/>
    </location>
</feature>
<comment type="caution">
    <text evidence="16">The sequence shown here is derived from an EMBL/GenBank/DDBJ whole genome shotgun (WGS) entry which is preliminary data.</text>
</comment>
<evidence type="ECO:0000259" key="13">
    <source>
        <dbReference type="Pfam" id="PF03895"/>
    </source>
</evidence>
<keyword evidence="7 12" id="KW-0732">Signal</keyword>
<protein>
    <recommendedName>
        <fullName evidence="18">Trimeric autotransporter adhesin YadA-like C-terminal membrane anchor domain-containing protein</fullName>
    </recommendedName>
</protein>
<dbReference type="SUPFAM" id="SSF101967">
    <property type="entry name" value="Adhesin YadA, collagen-binding domain"/>
    <property type="match status" value="2"/>
</dbReference>
<dbReference type="EMBL" id="ADLT01000015">
    <property type="protein sequence ID" value="EHO63458.1"/>
    <property type="molecule type" value="Genomic_DNA"/>
</dbReference>
<keyword evidence="8" id="KW-0653">Protein transport</keyword>
<dbReference type="PATRIC" id="fig|742743.3.peg.484"/>
<evidence type="ECO:0000256" key="4">
    <source>
        <dbReference type="ARBA" id="ARBA00022448"/>
    </source>
</evidence>
<keyword evidence="17" id="KW-1185">Reference proteome</keyword>
<evidence type="ECO:0000256" key="12">
    <source>
        <dbReference type="SAM" id="SignalP"/>
    </source>
</evidence>
<feature type="chain" id="PRO_5003548334" description="Trimeric autotransporter adhesin YadA-like C-terminal membrane anchor domain-containing protein" evidence="12">
    <location>
        <begin position="25"/>
        <end position="538"/>
    </location>
</feature>
<dbReference type="GO" id="GO:0009279">
    <property type="term" value="C:cell outer membrane"/>
    <property type="evidence" value="ECO:0007669"/>
    <property type="project" value="UniProtKB-SubCell"/>
</dbReference>
<dbReference type="GO" id="GO:0015031">
    <property type="term" value="P:protein transport"/>
    <property type="evidence" value="ECO:0007669"/>
    <property type="project" value="UniProtKB-KW"/>
</dbReference>
<evidence type="ECO:0000259" key="15">
    <source>
        <dbReference type="Pfam" id="PF05662"/>
    </source>
</evidence>
<evidence type="ECO:0000256" key="2">
    <source>
        <dbReference type="ARBA" id="ARBA00004442"/>
    </source>
</evidence>
<evidence type="ECO:0000256" key="9">
    <source>
        <dbReference type="ARBA" id="ARBA00023136"/>
    </source>
</evidence>
<dbReference type="Pfam" id="PF05662">
    <property type="entry name" value="YadA_stalk"/>
    <property type="match status" value="2"/>
</dbReference>
<evidence type="ECO:0008006" key="18">
    <source>
        <dbReference type="Google" id="ProtNLM"/>
    </source>
</evidence>
<feature type="domain" description="Trimeric autotransporter adhesin YadA-like head" evidence="14">
    <location>
        <begin position="84"/>
        <end position="106"/>
    </location>
</feature>
<keyword evidence="10" id="KW-0998">Cell outer membrane</keyword>
<evidence type="ECO:0000313" key="16">
    <source>
        <dbReference type="EMBL" id="EHO63458.1"/>
    </source>
</evidence>
<dbReference type="InterPro" id="IPR008640">
    <property type="entry name" value="Adhesin_Head_dom"/>
</dbReference>
<feature type="signal peptide" evidence="12">
    <location>
        <begin position="1"/>
        <end position="24"/>
    </location>
</feature>
<comment type="similarity">
    <text evidence="3">Belongs to the autotransporter-2 (AT-2) (TC 1.B.40) family.</text>
</comment>
<name>H1CYN7_9FIRM</name>
<dbReference type="InterPro" id="IPR045584">
    <property type="entry name" value="Pilin-like"/>
</dbReference>
<feature type="domain" description="Trimeric autotransporter adhesin YadA-like head" evidence="14">
    <location>
        <begin position="137"/>
        <end position="160"/>
    </location>
</feature>
<dbReference type="eggNOG" id="COG5295">
    <property type="taxonomic scope" value="Bacteria"/>
</dbReference>
<reference evidence="16 17" key="1">
    <citation type="submission" date="2011-11" db="EMBL/GenBank/DDBJ databases">
        <title>The Genome Sequence of Dialister succinatiphilus YIT 11850.</title>
        <authorList>
            <consortium name="The Broad Institute Genome Sequencing Platform"/>
            <person name="Earl A."/>
            <person name="Ward D."/>
            <person name="Feldgarden M."/>
            <person name="Gevers D."/>
            <person name="Morotomi M."/>
            <person name="Young S.K."/>
            <person name="Zeng Q."/>
            <person name="Gargeya S."/>
            <person name="Fitzgerald M."/>
            <person name="Haas B."/>
            <person name="Abouelleil A."/>
            <person name="Alvarado L."/>
            <person name="Arachchi H.M."/>
            <person name="Berlin A."/>
            <person name="Brown A."/>
            <person name="Chapman S.B."/>
            <person name="Dunbar C."/>
            <person name="Gearin G."/>
            <person name="Goldberg J."/>
            <person name="Griggs A."/>
            <person name="Gujja S."/>
            <person name="Heiman D."/>
            <person name="Howarth C."/>
            <person name="Lui A."/>
            <person name="MacDonald P.J.P."/>
            <person name="Montmayeur A."/>
            <person name="Murphy C."/>
            <person name="Neiman D."/>
            <person name="Pearson M."/>
            <person name="Priest M."/>
            <person name="Roberts A."/>
            <person name="Saif S."/>
            <person name="Shea T."/>
            <person name="Sisk P."/>
            <person name="Stolte C."/>
            <person name="Sykes S."/>
            <person name="Wortman J."/>
            <person name="Nusbaum C."/>
            <person name="Birren B."/>
        </authorList>
    </citation>
    <scope>NUCLEOTIDE SEQUENCE [LARGE SCALE GENOMIC DNA]</scope>
    <source>
        <strain evidence="16 17">YIT 11850</strain>
    </source>
</reference>
<keyword evidence="6" id="KW-0812">Transmembrane</keyword>
<dbReference type="SUPFAM" id="SSF54523">
    <property type="entry name" value="Pili subunits"/>
    <property type="match status" value="1"/>
</dbReference>
<dbReference type="Gene3D" id="3.30.1300.30">
    <property type="entry name" value="GSPII I/J protein-like"/>
    <property type="match status" value="1"/>
</dbReference>
<dbReference type="InterPro" id="IPR011049">
    <property type="entry name" value="Serralysin-like_metalloprot_C"/>
</dbReference>
<feature type="domain" description="Trimeric autotransporter adhesin YadA-like stalk" evidence="15">
    <location>
        <begin position="247"/>
        <end position="290"/>
    </location>
</feature>
<dbReference type="GO" id="GO:0009986">
    <property type="term" value="C:cell surface"/>
    <property type="evidence" value="ECO:0007669"/>
    <property type="project" value="UniProtKB-SubCell"/>
</dbReference>
<evidence type="ECO:0000256" key="5">
    <source>
        <dbReference type="ARBA" id="ARBA00022452"/>
    </source>
</evidence>
<organism evidence="16 17">
    <name type="scientific">Dialister succinatiphilus YIT 11850</name>
    <dbReference type="NCBI Taxonomy" id="742743"/>
    <lineage>
        <taxon>Bacteria</taxon>
        <taxon>Bacillati</taxon>
        <taxon>Bacillota</taxon>
        <taxon>Negativicutes</taxon>
        <taxon>Veillonellales</taxon>
        <taxon>Veillonellaceae</taxon>
        <taxon>Dialister</taxon>
    </lineage>
</organism>
<dbReference type="Pfam" id="PF05658">
    <property type="entry name" value="YadA_head"/>
    <property type="match status" value="4"/>
</dbReference>
<dbReference type="AlphaFoldDB" id="H1CYN7"/>
<evidence type="ECO:0000256" key="6">
    <source>
        <dbReference type="ARBA" id="ARBA00022692"/>
    </source>
</evidence>
<dbReference type="CDD" id="cd12820">
    <property type="entry name" value="LbR_YadA-like"/>
    <property type="match status" value="1"/>
</dbReference>
<dbReference type="HOGENOM" id="CLU_629776_0_0_9"/>
<dbReference type="RefSeq" id="WP_008858979.1">
    <property type="nucleotide sequence ID" value="NZ_JH591187.1"/>
</dbReference>
<dbReference type="InterPro" id="IPR005594">
    <property type="entry name" value="YadA_C"/>
</dbReference>
<sequence>MKKRTYLAIIALLSLMYGQAMVFAANNTTGSAGIVIKGDNNTVSSSNSITLGNEISSLGGANVAIGYKSKAGNQEHPLGPNQANGATAVGTGAQATNYRATALGDYTVASGKDSLGLGTTAKATGERSLAAGLSSQASGVNAIAIGDGAKSTSNDTVAIGEKADASDSQAIAIGSASSASGKYSVAIGLNAKVRKNDNWSVALGNSSETAEAVSTASMTVGGKTYRTAGGVAKGTVSIGNNNIKRTITNVAAGRVLDTSTDAVNGSQLYATNQSVASNTENIALNAKNIAKGMNFAADTGNPYNAQLGDTISIKGDGKNLSTSMDKGTITVHMSDTPVFKTVTADTVAGKTIKAGDTVTISKEGADFGGTKITHLKKGEISPTSTDAVNGSQLYGTEVRINQLGDRINKVGAGAAALAALHPLDFDPEDKWNFAVGYGNYRNANSTAVGAFYRPNDDTMLSVATNFGNGENMINAGVSFKLGGSGKSPARLASLQEIKELREVVARQDDQLKKQDKEIRELKTLVHQLLAAQGNKTAD</sequence>
<feature type="domain" description="Trimeric autotransporter adhesin YadA-like C-terminal membrane anchor" evidence="13">
    <location>
        <begin position="426"/>
        <end position="480"/>
    </location>
</feature>
<dbReference type="Gene3D" id="1.20.5.170">
    <property type="match status" value="1"/>
</dbReference>
<dbReference type="STRING" id="742743.HMPREF9453_00475"/>
<keyword evidence="9" id="KW-0472">Membrane</keyword>
<dbReference type="Proteomes" id="UP000003277">
    <property type="component" value="Unassembled WGS sequence"/>
</dbReference>
<feature type="domain" description="Trimeric autotransporter adhesin YadA-like stalk" evidence="15">
    <location>
        <begin position="371"/>
        <end position="415"/>
    </location>
</feature>
<evidence type="ECO:0000256" key="8">
    <source>
        <dbReference type="ARBA" id="ARBA00022927"/>
    </source>
</evidence>
<proteinExistence type="inferred from homology"/>
<dbReference type="Pfam" id="PF03895">
    <property type="entry name" value="YadA_anchor"/>
    <property type="match status" value="1"/>
</dbReference>
<keyword evidence="5" id="KW-1134">Transmembrane beta strand</keyword>
<keyword evidence="11" id="KW-0175">Coiled coil</keyword>
<comment type="subcellular location">
    <subcellularLocation>
        <location evidence="2">Cell outer membrane</location>
    </subcellularLocation>
    <subcellularLocation>
        <location evidence="1">Cell surface</location>
    </subcellularLocation>
</comment>
<evidence type="ECO:0000256" key="10">
    <source>
        <dbReference type="ARBA" id="ARBA00023237"/>
    </source>
</evidence>
<gene>
    <name evidence="16" type="ORF">HMPREF9453_00475</name>
</gene>
<feature type="coiled-coil region" evidence="11">
    <location>
        <begin position="497"/>
        <end position="531"/>
    </location>
</feature>
<evidence type="ECO:0000313" key="17">
    <source>
        <dbReference type="Proteomes" id="UP000003277"/>
    </source>
</evidence>
<accession>H1CYN7</accession>
<evidence type="ECO:0000256" key="1">
    <source>
        <dbReference type="ARBA" id="ARBA00004241"/>
    </source>
</evidence>
<evidence type="ECO:0000259" key="14">
    <source>
        <dbReference type="Pfam" id="PF05658"/>
    </source>
</evidence>
<evidence type="ECO:0000256" key="7">
    <source>
        <dbReference type="ARBA" id="ARBA00022729"/>
    </source>
</evidence>